<evidence type="ECO:0000256" key="2">
    <source>
        <dbReference type="ARBA" id="ARBA00023082"/>
    </source>
</evidence>
<gene>
    <name evidence="7" type="ORF">GCM10009710_31130</name>
</gene>
<dbReference type="SUPFAM" id="SSF88659">
    <property type="entry name" value="Sigma3 and sigma4 domains of RNA polymerase sigma factors"/>
    <property type="match status" value="1"/>
</dbReference>
<dbReference type="Proteomes" id="UP001501057">
    <property type="component" value="Unassembled WGS sequence"/>
</dbReference>
<accession>A0ABP4WA95</accession>
<evidence type="ECO:0000313" key="7">
    <source>
        <dbReference type="EMBL" id="GAA1748844.1"/>
    </source>
</evidence>
<dbReference type="InterPro" id="IPR014284">
    <property type="entry name" value="RNA_pol_sigma-70_dom"/>
</dbReference>
<evidence type="ECO:0000256" key="3">
    <source>
        <dbReference type="ARBA" id="ARBA00023125"/>
    </source>
</evidence>
<evidence type="ECO:0000259" key="5">
    <source>
        <dbReference type="Pfam" id="PF04542"/>
    </source>
</evidence>
<dbReference type="PANTHER" id="PTHR30385">
    <property type="entry name" value="SIGMA FACTOR F FLAGELLAR"/>
    <property type="match status" value="1"/>
</dbReference>
<dbReference type="Pfam" id="PF04542">
    <property type="entry name" value="Sigma70_r2"/>
    <property type="match status" value="1"/>
</dbReference>
<evidence type="ECO:0000313" key="8">
    <source>
        <dbReference type="Proteomes" id="UP001501057"/>
    </source>
</evidence>
<dbReference type="Gene3D" id="1.20.140.160">
    <property type="match status" value="1"/>
</dbReference>
<dbReference type="NCBIfam" id="TIGR02937">
    <property type="entry name" value="sigma70-ECF"/>
    <property type="match status" value="1"/>
</dbReference>
<feature type="domain" description="RNA polymerase sigma-70 region 4" evidence="6">
    <location>
        <begin position="169"/>
        <end position="213"/>
    </location>
</feature>
<dbReference type="EMBL" id="BAAAME010000005">
    <property type="protein sequence ID" value="GAA1748844.1"/>
    <property type="molecule type" value="Genomic_DNA"/>
</dbReference>
<dbReference type="RefSeq" id="WP_344203243.1">
    <property type="nucleotide sequence ID" value="NZ_BAAAME010000005.1"/>
</dbReference>
<keyword evidence="1" id="KW-0805">Transcription regulation</keyword>
<protein>
    <recommendedName>
        <fullName evidence="9">Sigma-70 family RNA polymerase sigma factor</fullName>
    </recommendedName>
</protein>
<dbReference type="Pfam" id="PF04545">
    <property type="entry name" value="Sigma70_r4"/>
    <property type="match status" value="1"/>
</dbReference>
<reference evidence="8" key="1">
    <citation type="journal article" date="2019" name="Int. J. Syst. Evol. Microbiol.">
        <title>The Global Catalogue of Microorganisms (GCM) 10K type strain sequencing project: providing services to taxonomists for standard genome sequencing and annotation.</title>
        <authorList>
            <consortium name="The Broad Institute Genomics Platform"/>
            <consortium name="The Broad Institute Genome Sequencing Center for Infectious Disease"/>
            <person name="Wu L."/>
            <person name="Ma J."/>
        </authorList>
    </citation>
    <scope>NUCLEOTIDE SEQUENCE [LARGE SCALE GENOMIC DNA]</scope>
    <source>
        <strain evidence="8">JCM 13518</strain>
    </source>
</reference>
<dbReference type="SUPFAM" id="SSF88946">
    <property type="entry name" value="Sigma2 domain of RNA polymerase sigma factors"/>
    <property type="match status" value="1"/>
</dbReference>
<dbReference type="Gene3D" id="1.20.120.1810">
    <property type="match status" value="1"/>
</dbReference>
<keyword evidence="4" id="KW-0804">Transcription</keyword>
<comment type="caution">
    <text evidence="7">The sequence shown here is derived from an EMBL/GenBank/DDBJ whole genome shotgun (WGS) entry which is preliminary data.</text>
</comment>
<dbReference type="InterPro" id="IPR007627">
    <property type="entry name" value="RNA_pol_sigma70_r2"/>
</dbReference>
<evidence type="ECO:0000256" key="1">
    <source>
        <dbReference type="ARBA" id="ARBA00023015"/>
    </source>
</evidence>
<evidence type="ECO:0000259" key="6">
    <source>
        <dbReference type="Pfam" id="PF04545"/>
    </source>
</evidence>
<dbReference type="InterPro" id="IPR013324">
    <property type="entry name" value="RNA_pol_sigma_r3/r4-like"/>
</dbReference>
<keyword evidence="3" id="KW-0238">DNA-binding</keyword>
<organism evidence="7 8">
    <name type="scientific">Aeromicrobium alkaliterrae</name>
    <dbReference type="NCBI Taxonomy" id="302168"/>
    <lineage>
        <taxon>Bacteria</taxon>
        <taxon>Bacillati</taxon>
        <taxon>Actinomycetota</taxon>
        <taxon>Actinomycetes</taxon>
        <taxon>Propionibacteriales</taxon>
        <taxon>Nocardioidaceae</taxon>
        <taxon>Aeromicrobium</taxon>
    </lineage>
</organism>
<keyword evidence="2" id="KW-0731">Sigma factor</keyword>
<dbReference type="InterPro" id="IPR007630">
    <property type="entry name" value="RNA_pol_sigma70_r4"/>
</dbReference>
<evidence type="ECO:0000256" key="4">
    <source>
        <dbReference type="ARBA" id="ARBA00023163"/>
    </source>
</evidence>
<proteinExistence type="predicted"/>
<dbReference type="InterPro" id="IPR013325">
    <property type="entry name" value="RNA_pol_sigma_r2"/>
</dbReference>
<feature type="domain" description="RNA polymerase sigma-70 region 2" evidence="5">
    <location>
        <begin position="11"/>
        <end position="79"/>
    </location>
</feature>
<name>A0ABP4WA95_9ACTN</name>
<sequence length="223" mass="24743">MAAVTTAQHELIVNHLPMAARLARAYRGRGVDSDDLEQVARLALVKASVGFVSERGAFAAFATATIRGELKRHFRDRAWGVRPPRRIQELQARLAAEHVGDVTTDQVAELSRRLEIDPAELTEAAAARGCYAPDSLEAAAEAGHEQGGLDDRLDFVEEWVTFGRLCRDLPRDDRMLLYWRFVEDRTQIDIAERIGISQMQVSRRLTGLLERLRSAADAVPGAA</sequence>
<keyword evidence="8" id="KW-1185">Reference proteome</keyword>
<dbReference type="PANTHER" id="PTHR30385:SF4">
    <property type="entry name" value="RNA POLYMERASE SIGMA-E FACTOR"/>
    <property type="match status" value="1"/>
</dbReference>
<evidence type="ECO:0008006" key="9">
    <source>
        <dbReference type="Google" id="ProtNLM"/>
    </source>
</evidence>